<gene>
    <name evidence="4" type="ORF">NFC81_15765</name>
</gene>
<dbReference type="Gene3D" id="3.20.20.450">
    <property type="entry name" value="EAL domain"/>
    <property type="match status" value="1"/>
</dbReference>
<keyword evidence="4" id="KW-0808">Transferase</keyword>
<sequence>MTALGLLLLGVSCSTAAVLWWWSPISPPWFLTIGLAALAGTSWLINIYQYFGAREQALKQRRLRHSLHQRRADMARLVDDRTLALAQSNRQLSTEMRLNNAYTRALQQSEQKLQLAMHASHLAVWDWDINHRTLTIDGPDGAFGQRSQGELLSLRQFVHPDDFPQVRRAIMEHLKGRSARLVLRYRTNTAEPRWVEDIGRTISYDARRRPGRVLGTRRDITNEVTRERELTLAASLFNGTRDPLLVLDTDFRVTAMNPAFSDMIRRSPAEWINHAWQHCSHSELIERISDSLQQRGHWEGDILEKRADGTAFPLFMSIRSVYAGSKVEHYLCFCRDLSLQQSTTTRKLDHFDALTGLPNRDYFHQHLDYYRRMDRLPTEQLALGLLNLDGFQHINTTHGHATGDQMLEHIAARLNQYGAPLIMVARLTGDEFALLFSHYETAERLKHLAMQIVQDIHRPLMLEHAEVLTSASLGLVVLDQNNVHQCLSDARSALQEAKINGGNQVVLAGQPLQYTDAERATIAGYLKDILANLQTPLLYLTQFEPTQGLPYGIRAHAVLGDDRQWQRDEPLFQLARERQLEDRLLHQLLSEAIRTLQSITVPALYATAPVLSFPVSGMTASQEHFSSVVLRAIKDARCAAHRVEISLLAHHLDTSRYEAILKQLALLRDHGVQISMECLGCTNLSLDELSRLPLTTLRVGYAMLQARRTNQQTHLLLGVAQQLEWHIAVTGIVSVPTPEVLAELDICSLEGPFYVEPLKGETLNTYLQHHNDDTDQSPLLLH</sequence>
<dbReference type="PROSITE" id="PS50883">
    <property type="entry name" value="EAL"/>
    <property type="match status" value="1"/>
</dbReference>
<dbReference type="InterPro" id="IPR001633">
    <property type="entry name" value="EAL_dom"/>
</dbReference>
<keyword evidence="4" id="KW-0548">Nucleotidyltransferase</keyword>
<dbReference type="SMART" id="SM00052">
    <property type="entry name" value="EAL"/>
    <property type="match status" value="1"/>
</dbReference>
<dbReference type="Gene3D" id="3.30.70.270">
    <property type="match status" value="1"/>
</dbReference>
<evidence type="ECO:0000259" key="2">
    <source>
        <dbReference type="PROSITE" id="PS50883"/>
    </source>
</evidence>
<dbReference type="SUPFAM" id="SSF141868">
    <property type="entry name" value="EAL domain-like"/>
    <property type="match status" value="1"/>
</dbReference>
<evidence type="ECO:0000313" key="4">
    <source>
        <dbReference type="EMBL" id="WLD58149.1"/>
    </source>
</evidence>
<dbReference type="PANTHER" id="PTHR44757">
    <property type="entry name" value="DIGUANYLATE CYCLASE DGCP"/>
    <property type="match status" value="1"/>
</dbReference>
<dbReference type="InterPro" id="IPR000014">
    <property type="entry name" value="PAS"/>
</dbReference>
<dbReference type="InterPro" id="IPR013655">
    <property type="entry name" value="PAS_fold_3"/>
</dbReference>
<feature type="domain" description="EAL" evidence="2">
    <location>
        <begin position="519"/>
        <end position="771"/>
    </location>
</feature>
<evidence type="ECO:0000259" key="3">
    <source>
        <dbReference type="PROSITE" id="PS50887"/>
    </source>
</evidence>
<organism evidence="4">
    <name type="scientific">Salinispirillum sp. LH 10-3-1</name>
    <dbReference type="NCBI Taxonomy" id="2952525"/>
    <lineage>
        <taxon>Bacteria</taxon>
        <taxon>Pseudomonadati</taxon>
        <taxon>Pseudomonadota</taxon>
        <taxon>Gammaproteobacteria</taxon>
        <taxon>Oceanospirillales</taxon>
        <taxon>Saccharospirillaceae</taxon>
        <taxon>Salinispirillum</taxon>
    </lineage>
</organism>
<dbReference type="InterPro" id="IPR035965">
    <property type="entry name" value="PAS-like_dom_sf"/>
</dbReference>
<dbReference type="SMART" id="SM00267">
    <property type="entry name" value="GGDEF"/>
    <property type="match status" value="1"/>
</dbReference>
<keyword evidence="1" id="KW-0472">Membrane</keyword>
<dbReference type="InterPro" id="IPR035919">
    <property type="entry name" value="EAL_sf"/>
</dbReference>
<dbReference type="GO" id="GO:0052621">
    <property type="term" value="F:diguanylate cyclase activity"/>
    <property type="evidence" value="ECO:0007669"/>
    <property type="project" value="UniProtKB-EC"/>
</dbReference>
<dbReference type="RefSeq" id="WP_304995436.1">
    <property type="nucleotide sequence ID" value="NZ_CP101717.1"/>
</dbReference>
<dbReference type="SMART" id="SM00086">
    <property type="entry name" value="PAC"/>
    <property type="match status" value="2"/>
</dbReference>
<dbReference type="CDD" id="cd01949">
    <property type="entry name" value="GGDEF"/>
    <property type="match status" value="1"/>
</dbReference>
<dbReference type="SMART" id="SM00091">
    <property type="entry name" value="PAS"/>
    <property type="match status" value="2"/>
</dbReference>
<dbReference type="SUPFAM" id="SSF55073">
    <property type="entry name" value="Nucleotide cyclase"/>
    <property type="match status" value="1"/>
</dbReference>
<feature type="transmembrane region" description="Helical" evidence="1">
    <location>
        <begin position="26"/>
        <end position="51"/>
    </location>
</feature>
<dbReference type="Pfam" id="PF08447">
    <property type="entry name" value="PAS_3"/>
    <property type="match status" value="1"/>
</dbReference>
<reference evidence="4" key="1">
    <citation type="submission" date="2022-07" db="EMBL/GenBank/DDBJ databases">
        <title>Complete genome sequence of Salinispirillum sp. LH10-3-1 capable of multiple carbohydrate inversion isolated from a soda lake.</title>
        <authorList>
            <person name="Liu J."/>
            <person name="Zhai Y."/>
            <person name="Zhang H."/>
            <person name="Yang H."/>
            <person name="Qu J."/>
            <person name="Li J."/>
        </authorList>
    </citation>
    <scope>NUCLEOTIDE SEQUENCE</scope>
    <source>
        <strain evidence="4">LH 10-3-1</strain>
    </source>
</reference>
<dbReference type="NCBIfam" id="TIGR00254">
    <property type="entry name" value="GGDEF"/>
    <property type="match status" value="1"/>
</dbReference>
<dbReference type="EC" id="2.7.7.65" evidence="4"/>
<accession>A0AB38YFJ5</accession>
<keyword evidence="1" id="KW-0812">Transmembrane</keyword>
<dbReference type="InterPro" id="IPR029787">
    <property type="entry name" value="Nucleotide_cyclase"/>
</dbReference>
<dbReference type="Pfam" id="PF00563">
    <property type="entry name" value="EAL"/>
    <property type="match status" value="1"/>
</dbReference>
<dbReference type="Pfam" id="PF13426">
    <property type="entry name" value="PAS_9"/>
    <property type="match status" value="1"/>
</dbReference>
<name>A0AB38YFJ5_9GAMM</name>
<dbReference type="InterPro" id="IPR000160">
    <property type="entry name" value="GGDEF_dom"/>
</dbReference>
<dbReference type="PANTHER" id="PTHR44757:SF2">
    <property type="entry name" value="BIOFILM ARCHITECTURE MAINTENANCE PROTEIN MBAA"/>
    <property type="match status" value="1"/>
</dbReference>
<proteinExistence type="predicted"/>
<dbReference type="Pfam" id="PF00990">
    <property type="entry name" value="GGDEF"/>
    <property type="match status" value="1"/>
</dbReference>
<dbReference type="EMBL" id="CP101717">
    <property type="protein sequence ID" value="WLD58149.1"/>
    <property type="molecule type" value="Genomic_DNA"/>
</dbReference>
<dbReference type="InterPro" id="IPR043128">
    <property type="entry name" value="Rev_trsase/Diguanyl_cyclase"/>
</dbReference>
<dbReference type="CDD" id="cd00130">
    <property type="entry name" value="PAS"/>
    <property type="match status" value="2"/>
</dbReference>
<dbReference type="Gene3D" id="3.30.450.20">
    <property type="entry name" value="PAS domain"/>
    <property type="match status" value="2"/>
</dbReference>
<dbReference type="InterPro" id="IPR052155">
    <property type="entry name" value="Biofilm_reg_signaling"/>
</dbReference>
<evidence type="ECO:0000256" key="1">
    <source>
        <dbReference type="SAM" id="Phobius"/>
    </source>
</evidence>
<dbReference type="PROSITE" id="PS50887">
    <property type="entry name" value="GGDEF"/>
    <property type="match status" value="1"/>
</dbReference>
<dbReference type="InterPro" id="IPR001610">
    <property type="entry name" value="PAC"/>
</dbReference>
<protein>
    <submittedName>
        <fullName evidence="4">Diguanylate cyclase</fullName>
        <ecNumber evidence="4">2.7.7.65</ecNumber>
    </submittedName>
</protein>
<dbReference type="AlphaFoldDB" id="A0AB38YFJ5"/>
<keyword evidence="1" id="KW-1133">Transmembrane helix</keyword>
<dbReference type="NCBIfam" id="TIGR00229">
    <property type="entry name" value="sensory_box"/>
    <property type="match status" value="1"/>
</dbReference>
<dbReference type="SUPFAM" id="SSF55785">
    <property type="entry name" value="PYP-like sensor domain (PAS domain)"/>
    <property type="match status" value="2"/>
</dbReference>
<feature type="domain" description="GGDEF" evidence="3">
    <location>
        <begin position="379"/>
        <end position="510"/>
    </location>
</feature>